<keyword evidence="9" id="KW-1185">Reference proteome</keyword>
<proteinExistence type="evidence at protein level"/>
<comment type="similarity">
    <text evidence="6">Belongs to the cytochrome P450 family.</text>
</comment>
<dbReference type="SUPFAM" id="SSF48264">
    <property type="entry name" value="Cytochrome P450"/>
    <property type="match status" value="1"/>
</dbReference>
<comment type="cofactor">
    <cofactor evidence="5">
        <name>heme</name>
        <dbReference type="ChEBI" id="CHEBI:30413"/>
    </cofactor>
</comment>
<dbReference type="FunCoup" id="A0A804M4E3">
    <property type="interactions" value="345"/>
</dbReference>
<keyword evidence="6" id="KW-0503">Monooxygenase</keyword>
<dbReference type="PRINTS" id="PR00463">
    <property type="entry name" value="EP450I"/>
</dbReference>
<keyword evidence="10" id="KW-1267">Proteomics identification</keyword>
<dbReference type="InterPro" id="IPR002401">
    <property type="entry name" value="Cyt_P450_E_grp-I"/>
</dbReference>
<dbReference type="InterPro" id="IPR017972">
    <property type="entry name" value="Cyt_P450_CS"/>
</dbReference>
<feature type="transmembrane region" description="Helical" evidence="7">
    <location>
        <begin position="41"/>
        <end position="58"/>
    </location>
</feature>
<dbReference type="FunFam" id="1.10.630.10:FF:000175">
    <property type="entry name" value="Cytochrome P450 family 81 subfamily D polypeptide 8"/>
    <property type="match status" value="1"/>
</dbReference>
<dbReference type="InterPro" id="IPR036396">
    <property type="entry name" value="Cyt_P450_sf"/>
</dbReference>
<evidence type="ECO:0000256" key="5">
    <source>
        <dbReference type="PIRSR" id="PIRSR602401-1"/>
    </source>
</evidence>
<dbReference type="PANTHER" id="PTHR47947">
    <property type="entry name" value="CYTOCHROME P450 82C3-RELATED"/>
    <property type="match status" value="1"/>
</dbReference>
<reference evidence="9" key="1">
    <citation type="submission" date="2015-12" db="EMBL/GenBank/DDBJ databases">
        <title>Update maize B73 reference genome by single molecule sequencing technologies.</title>
        <authorList>
            <consortium name="Maize Genome Sequencing Project"/>
            <person name="Ware D."/>
        </authorList>
    </citation>
    <scope>NUCLEOTIDE SEQUENCE [LARGE SCALE GENOMIC DNA]</scope>
    <source>
        <strain evidence="9">cv. B73</strain>
    </source>
</reference>
<keyword evidence="7" id="KW-0472">Membrane</keyword>
<keyword evidence="4 5" id="KW-0408">Iron</keyword>
<organism evidence="8 9">
    <name type="scientific">Zea mays</name>
    <name type="common">Maize</name>
    <dbReference type="NCBI Taxonomy" id="4577"/>
    <lineage>
        <taxon>Eukaryota</taxon>
        <taxon>Viridiplantae</taxon>
        <taxon>Streptophyta</taxon>
        <taxon>Embryophyta</taxon>
        <taxon>Tracheophyta</taxon>
        <taxon>Spermatophyta</taxon>
        <taxon>Magnoliopsida</taxon>
        <taxon>Liliopsida</taxon>
        <taxon>Poales</taxon>
        <taxon>Poaceae</taxon>
        <taxon>PACMAD clade</taxon>
        <taxon>Panicoideae</taxon>
        <taxon>Andropogonodae</taxon>
        <taxon>Andropogoneae</taxon>
        <taxon>Tripsacinae</taxon>
        <taxon>Zea</taxon>
    </lineage>
</organism>
<dbReference type="FunFam" id="1.10.630.10:FF:000104">
    <property type="entry name" value="Cytochrome P450 family 81 subfamily D polypeptide 8"/>
    <property type="match status" value="1"/>
</dbReference>
<dbReference type="GO" id="GO:0020037">
    <property type="term" value="F:heme binding"/>
    <property type="evidence" value="ECO:0007669"/>
    <property type="project" value="InterPro"/>
</dbReference>
<evidence type="ECO:0000256" key="6">
    <source>
        <dbReference type="RuleBase" id="RU000461"/>
    </source>
</evidence>
<dbReference type="EnsemblPlants" id="Zm00001eb058110_T001">
    <property type="protein sequence ID" value="Zm00001eb058110_P001"/>
    <property type="gene ID" value="Zm00001eb058110"/>
</dbReference>
<dbReference type="PROSITE" id="PS00086">
    <property type="entry name" value="CYTOCHROME_P450"/>
    <property type="match status" value="1"/>
</dbReference>
<evidence type="ECO:0000256" key="7">
    <source>
        <dbReference type="SAM" id="Phobius"/>
    </source>
</evidence>
<dbReference type="PRINTS" id="PR00385">
    <property type="entry name" value="P450"/>
</dbReference>
<dbReference type="Gramene" id="Zm00001eb058110_T001">
    <property type="protein sequence ID" value="Zm00001eb058110_P001"/>
    <property type="gene ID" value="Zm00001eb058110"/>
</dbReference>
<dbReference type="InParanoid" id="A0A804M4E3"/>
<dbReference type="GO" id="GO:0004497">
    <property type="term" value="F:monooxygenase activity"/>
    <property type="evidence" value="ECO:0000318"/>
    <property type="project" value="GO_Central"/>
</dbReference>
<dbReference type="GO" id="GO:0005506">
    <property type="term" value="F:iron ion binding"/>
    <property type="evidence" value="ECO:0007669"/>
    <property type="project" value="InterPro"/>
</dbReference>
<dbReference type="Gene3D" id="1.10.630.10">
    <property type="entry name" value="Cytochrome P450"/>
    <property type="match status" value="1"/>
</dbReference>
<keyword evidence="3 6" id="KW-0560">Oxidoreductase</keyword>
<keyword evidence="7" id="KW-0812">Transmembrane</keyword>
<dbReference type="GeneID" id="103644036"/>
<sequence>MCSHAGWCQRHIQTPKQRSIDQSKLVGQNISCSTTTTMDKAYVAVLSFAFLFVIHYLVGRAGRKGNGKGKGTQRLPPSPPAVPFLGHLHLVKTPFHEALAGLAARHGPVFSMRMGSRRALVVSSPECAKECFTEHDVVFANRPRFATQDLVSFGGAALAAASYGPYWRNLRRVATVQLLSAHRVACMSAVVAAEVRAMARRMGRAAAAAPGGAARVQLKRRLFEVSLSVLMETIARTKTSRAEADADSDMSPEAHEFKQIVDEIVPHLGTANLWDYLPVLRWLDVFGVRNKITAAVGRRDAFLRRLIDAERRRLDDGGGDSDSDKKSMIAVLLSLQKSEPEVYTDTMIMALCGNLFGAGTETTSTTTEWAMSLLLNHPEALKKAQAEIDAVVGTSRLLAAEDVPRLGYLHRVISETLRMYPAAPLLLPHESSADCKVGGYDVARGTLLIVNAYAIHRDPLVWEDPDEFRPERFEDGKAEGRLLMPFGMGRRKCPGETLALRTISLVLGTLIQCFDWDRVDGLEIDMAAGGGLTLPRAVPLEATCKPRAAVRHLLLEL</sequence>
<keyword evidence="1 5" id="KW-0349">Heme</keyword>
<name>A0A804M4E3_MAIZE</name>
<protein>
    <recommendedName>
        <fullName evidence="11">Cytochrome P450</fullName>
    </recommendedName>
</protein>
<evidence type="ECO:0007829" key="10">
    <source>
        <dbReference type="PeptideAtlas" id="A0A804M4E3"/>
    </source>
</evidence>
<dbReference type="Proteomes" id="UP000007305">
    <property type="component" value="Chromosome 1"/>
</dbReference>
<dbReference type="KEGG" id="zma:103644036"/>
<dbReference type="AlphaFoldDB" id="A0A804M4E3"/>
<evidence type="ECO:0000256" key="1">
    <source>
        <dbReference type="ARBA" id="ARBA00022617"/>
    </source>
</evidence>
<accession>A0A804M4E3</accession>
<evidence type="ECO:0000313" key="9">
    <source>
        <dbReference type="Proteomes" id="UP000007305"/>
    </source>
</evidence>
<gene>
    <name evidence="8" type="primary">LOC103644036</name>
</gene>
<keyword evidence="2 5" id="KW-0479">Metal-binding</keyword>
<evidence type="ECO:0000256" key="2">
    <source>
        <dbReference type="ARBA" id="ARBA00022723"/>
    </source>
</evidence>
<dbReference type="GO" id="GO:0016705">
    <property type="term" value="F:oxidoreductase activity, acting on paired donors, with incorporation or reduction of molecular oxygen"/>
    <property type="evidence" value="ECO:0007669"/>
    <property type="project" value="InterPro"/>
</dbReference>
<reference evidence="8" key="2">
    <citation type="submission" date="2019-07" db="EMBL/GenBank/DDBJ databases">
        <authorList>
            <person name="Seetharam A."/>
            <person name="Woodhouse M."/>
            <person name="Cannon E."/>
        </authorList>
    </citation>
    <scope>NUCLEOTIDE SEQUENCE [LARGE SCALE GENOMIC DNA]</scope>
    <source>
        <strain evidence="8">cv. B73</strain>
    </source>
</reference>
<dbReference type="PANTHER" id="PTHR47947:SF23">
    <property type="entry name" value="CYTOCHROME P450 FAMILY PROTEIN, EXPRESSED"/>
    <property type="match status" value="1"/>
</dbReference>
<dbReference type="InterPro" id="IPR001128">
    <property type="entry name" value="Cyt_P450"/>
</dbReference>
<keyword evidence="7" id="KW-1133">Transmembrane helix</keyword>
<evidence type="ECO:0000313" key="8">
    <source>
        <dbReference type="EnsemblPlants" id="Zm00001eb058110_P001"/>
    </source>
</evidence>
<dbReference type="RefSeq" id="XP_008665450.3">
    <property type="nucleotide sequence ID" value="XM_008667228.4"/>
</dbReference>
<dbReference type="OrthoDB" id="1055148at2759"/>
<evidence type="ECO:0000256" key="3">
    <source>
        <dbReference type="ARBA" id="ARBA00023002"/>
    </source>
</evidence>
<evidence type="ECO:0000256" key="4">
    <source>
        <dbReference type="ARBA" id="ARBA00023004"/>
    </source>
</evidence>
<dbReference type="InterPro" id="IPR050651">
    <property type="entry name" value="Plant_Cytochrome_P450_Monoox"/>
</dbReference>
<evidence type="ECO:0008006" key="11">
    <source>
        <dbReference type="Google" id="ProtNLM"/>
    </source>
</evidence>
<reference evidence="8" key="3">
    <citation type="submission" date="2021-05" db="UniProtKB">
        <authorList>
            <consortium name="EnsemblPlants"/>
        </authorList>
    </citation>
    <scope>IDENTIFICATION</scope>
    <source>
        <strain evidence="8">cv. B73</strain>
    </source>
</reference>
<dbReference type="Pfam" id="PF00067">
    <property type="entry name" value="p450"/>
    <property type="match status" value="1"/>
</dbReference>
<feature type="binding site" description="axial binding residue" evidence="5">
    <location>
        <position position="493"/>
    </location>
    <ligand>
        <name>heme</name>
        <dbReference type="ChEBI" id="CHEBI:30413"/>
    </ligand>
    <ligandPart>
        <name>Fe</name>
        <dbReference type="ChEBI" id="CHEBI:18248"/>
    </ligandPart>
</feature>